<accession>A0A2K3JWA1</accession>
<gene>
    <name evidence="1" type="ORF">L195_g050856</name>
</gene>
<name>A0A2K3JWA1_TRIPR</name>
<dbReference type="AlphaFoldDB" id="A0A2K3JWA1"/>
<organism evidence="1 2">
    <name type="scientific">Trifolium pratense</name>
    <name type="common">Red clover</name>
    <dbReference type="NCBI Taxonomy" id="57577"/>
    <lineage>
        <taxon>Eukaryota</taxon>
        <taxon>Viridiplantae</taxon>
        <taxon>Streptophyta</taxon>
        <taxon>Embryophyta</taxon>
        <taxon>Tracheophyta</taxon>
        <taxon>Spermatophyta</taxon>
        <taxon>Magnoliopsida</taxon>
        <taxon>eudicotyledons</taxon>
        <taxon>Gunneridae</taxon>
        <taxon>Pentapetalae</taxon>
        <taxon>rosids</taxon>
        <taxon>fabids</taxon>
        <taxon>Fabales</taxon>
        <taxon>Fabaceae</taxon>
        <taxon>Papilionoideae</taxon>
        <taxon>50 kb inversion clade</taxon>
        <taxon>NPAAA clade</taxon>
        <taxon>Hologalegina</taxon>
        <taxon>IRL clade</taxon>
        <taxon>Trifolieae</taxon>
        <taxon>Trifolium</taxon>
    </lineage>
</organism>
<feature type="non-terminal residue" evidence="1">
    <location>
        <position position="1"/>
    </location>
</feature>
<evidence type="ECO:0000313" key="2">
    <source>
        <dbReference type="Proteomes" id="UP000236291"/>
    </source>
</evidence>
<proteinExistence type="predicted"/>
<protein>
    <submittedName>
        <fullName evidence="1">Uncharacterized protein</fullName>
    </submittedName>
</protein>
<comment type="caution">
    <text evidence="1">The sequence shown here is derived from an EMBL/GenBank/DDBJ whole genome shotgun (WGS) entry which is preliminary data.</text>
</comment>
<reference evidence="1 2" key="2">
    <citation type="journal article" date="2017" name="Front. Plant Sci.">
        <title>Gene Classification and Mining of Molecular Markers Useful in Red Clover (Trifolium pratense) Breeding.</title>
        <authorList>
            <person name="Istvanek J."/>
            <person name="Dluhosova J."/>
            <person name="Dluhos P."/>
            <person name="Patkova L."/>
            <person name="Nedelnik J."/>
            <person name="Repkova J."/>
        </authorList>
    </citation>
    <scope>NUCLEOTIDE SEQUENCE [LARGE SCALE GENOMIC DNA]</scope>
    <source>
        <strain evidence="2">cv. Tatra</strain>
        <tissue evidence="1">Young leaves</tissue>
    </source>
</reference>
<sequence>RKIVGKIFFKKFQEDRWEDFDRKLRQDRQWELEQMMEEARYEEEYSSSFEEHCENESGNQAEMMEQALDEKEYRHSSIEYDHFQRSFAECLVKQSEKYEAEHLEKESENDEAEVVFSM</sequence>
<dbReference type="Proteomes" id="UP000236291">
    <property type="component" value="Unassembled WGS sequence"/>
</dbReference>
<reference evidence="1 2" key="1">
    <citation type="journal article" date="2014" name="Am. J. Bot.">
        <title>Genome assembly and annotation for red clover (Trifolium pratense; Fabaceae).</title>
        <authorList>
            <person name="Istvanek J."/>
            <person name="Jaros M."/>
            <person name="Krenek A."/>
            <person name="Repkova J."/>
        </authorList>
    </citation>
    <scope>NUCLEOTIDE SEQUENCE [LARGE SCALE GENOMIC DNA]</scope>
    <source>
        <strain evidence="2">cv. Tatra</strain>
        <tissue evidence="1">Young leaves</tissue>
    </source>
</reference>
<dbReference type="EMBL" id="ASHM01078369">
    <property type="protein sequence ID" value="PNX58331.1"/>
    <property type="molecule type" value="Genomic_DNA"/>
</dbReference>
<evidence type="ECO:0000313" key="1">
    <source>
        <dbReference type="EMBL" id="PNX58331.1"/>
    </source>
</evidence>